<dbReference type="GO" id="GO:0004185">
    <property type="term" value="F:serine-type carboxypeptidase activity"/>
    <property type="evidence" value="ECO:0007669"/>
    <property type="project" value="InterPro"/>
</dbReference>
<evidence type="ECO:0000256" key="5">
    <source>
        <dbReference type="ARBA" id="ARBA00023180"/>
    </source>
</evidence>
<dbReference type="InterPro" id="IPR029058">
    <property type="entry name" value="AB_hydrolase_fold"/>
</dbReference>
<keyword evidence="7" id="KW-1185">Reference proteome</keyword>
<accession>A0A6A4HSS3</accession>
<keyword evidence="3" id="KW-0645">Protease</keyword>
<proteinExistence type="inferred from homology"/>
<dbReference type="Gene3D" id="3.40.50.1820">
    <property type="entry name" value="alpha/beta hydrolase"/>
    <property type="match status" value="1"/>
</dbReference>
<protein>
    <submittedName>
        <fullName evidence="6">Alpha/beta-hydrolase</fullName>
    </submittedName>
</protein>
<dbReference type="Pfam" id="PF00450">
    <property type="entry name" value="Peptidase_S10"/>
    <property type="match status" value="1"/>
</dbReference>
<evidence type="ECO:0000313" key="6">
    <source>
        <dbReference type="EMBL" id="KAE9401459.1"/>
    </source>
</evidence>
<evidence type="ECO:0000256" key="3">
    <source>
        <dbReference type="ARBA" id="ARBA00022670"/>
    </source>
</evidence>
<gene>
    <name evidence="6" type="ORF">BT96DRAFT_992013</name>
</gene>
<comment type="similarity">
    <text evidence="1">Belongs to the peptidase S10 family.</text>
</comment>
<evidence type="ECO:0000256" key="4">
    <source>
        <dbReference type="ARBA" id="ARBA00022801"/>
    </source>
</evidence>
<organism evidence="6 7">
    <name type="scientific">Gymnopus androsaceus JB14</name>
    <dbReference type="NCBI Taxonomy" id="1447944"/>
    <lineage>
        <taxon>Eukaryota</taxon>
        <taxon>Fungi</taxon>
        <taxon>Dikarya</taxon>
        <taxon>Basidiomycota</taxon>
        <taxon>Agaricomycotina</taxon>
        <taxon>Agaricomycetes</taxon>
        <taxon>Agaricomycetidae</taxon>
        <taxon>Agaricales</taxon>
        <taxon>Marasmiineae</taxon>
        <taxon>Omphalotaceae</taxon>
        <taxon>Gymnopus</taxon>
    </lineage>
</organism>
<dbReference type="OrthoDB" id="443318at2759"/>
<keyword evidence="4" id="KW-0378">Hydrolase</keyword>
<reference evidence="6" key="1">
    <citation type="journal article" date="2019" name="Environ. Microbiol.">
        <title>Fungal ecological strategies reflected in gene transcription - a case study of two litter decomposers.</title>
        <authorList>
            <person name="Barbi F."/>
            <person name="Kohler A."/>
            <person name="Barry K."/>
            <person name="Baskaran P."/>
            <person name="Daum C."/>
            <person name="Fauchery L."/>
            <person name="Ihrmark K."/>
            <person name="Kuo A."/>
            <person name="LaButti K."/>
            <person name="Lipzen A."/>
            <person name="Morin E."/>
            <person name="Grigoriev I.V."/>
            <person name="Henrissat B."/>
            <person name="Lindahl B."/>
            <person name="Martin F."/>
        </authorList>
    </citation>
    <scope>NUCLEOTIDE SEQUENCE</scope>
    <source>
        <strain evidence="6">JB14</strain>
    </source>
</reference>
<dbReference type="SUPFAM" id="SSF53474">
    <property type="entry name" value="alpha/beta-Hydrolases"/>
    <property type="match status" value="1"/>
</dbReference>
<sequence>MDLADRLPECLDSMQYSYQQQTLASKTDAMRKCVYMIDEVWESRFSDHDPYDYRTKCPPEGCSLGLDPLSDVLNSTVLKDTVGVSRESEFKVLALEDIGMPFMDNGDMIQAAHLLLAPAIEDGMRLFVYNGMQDGVCPWRSSFAWMRLLETKYQSGFRDALEIDYPGVGSIRQVGPGAGNYTFIKVKDAGHMVILSQPELLRHFMVQWVTNQPFF</sequence>
<evidence type="ECO:0000313" key="7">
    <source>
        <dbReference type="Proteomes" id="UP000799118"/>
    </source>
</evidence>
<keyword evidence="2" id="KW-0121">Carboxypeptidase</keyword>
<name>A0A6A4HSS3_9AGAR</name>
<evidence type="ECO:0000256" key="2">
    <source>
        <dbReference type="ARBA" id="ARBA00022645"/>
    </source>
</evidence>
<dbReference type="InterPro" id="IPR001563">
    <property type="entry name" value="Peptidase_S10"/>
</dbReference>
<dbReference type="AlphaFoldDB" id="A0A6A4HSS3"/>
<evidence type="ECO:0000256" key="1">
    <source>
        <dbReference type="ARBA" id="ARBA00009431"/>
    </source>
</evidence>
<dbReference type="GO" id="GO:0006508">
    <property type="term" value="P:proteolysis"/>
    <property type="evidence" value="ECO:0007669"/>
    <property type="project" value="UniProtKB-KW"/>
</dbReference>
<dbReference type="EMBL" id="ML769445">
    <property type="protein sequence ID" value="KAE9401459.1"/>
    <property type="molecule type" value="Genomic_DNA"/>
</dbReference>
<keyword evidence="5" id="KW-0325">Glycoprotein</keyword>
<dbReference type="Proteomes" id="UP000799118">
    <property type="component" value="Unassembled WGS sequence"/>
</dbReference>